<proteinExistence type="predicted"/>
<keyword evidence="3" id="KW-1185">Reference proteome</keyword>
<evidence type="ECO:0000313" key="3">
    <source>
        <dbReference type="Proteomes" id="UP001519460"/>
    </source>
</evidence>
<dbReference type="EMBL" id="JACVVK020000063">
    <property type="protein sequence ID" value="KAK7496904.1"/>
    <property type="molecule type" value="Genomic_DNA"/>
</dbReference>
<protein>
    <submittedName>
        <fullName evidence="2">Uncharacterized protein</fullName>
    </submittedName>
</protein>
<sequence>MYIMLAHRAWHRVKTEDKSEAKSMHVAPESMSGHATKLSLVAGLSNCLHQSQQSLEERASSLAPHTGADSCTGTCTR</sequence>
<accession>A0ABD0LBM3</accession>
<comment type="caution">
    <text evidence="2">The sequence shown here is derived from an EMBL/GenBank/DDBJ whole genome shotgun (WGS) entry which is preliminary data.</text>
</comment>
<reference evidence="2 3" key="1">
    <citation type="journal article" date="2023" name="Sci. Data">
        <title>Genome assembly of the Korean intertidal mud-creeper Batillaria attramentaria.</title>
        <authorList>
            <person name="Patra A.K."/>
            <person name="Ho P.T."/>
            <person name="Jun S."/>
            <person name="Lee S.J."/>
            <person name="Kim Y."/>
            <person name="Won Y.J."/>
        </authorList>
    </citation>
    <scope>NUCLEOTIDE SEQUENCE [LARGE SCALE GENOMIC DNA]</scope>
    <source>
        <strain evidence="2">Wonlab-2016</strain>
    </source>
</reference>
<gene>
    <name evidence="2" type="ORF">BaRGS_00011884</name>
</gene>
<dbReference type="Proteomes" id="UP001519460">
    <property type="component" value="Unassembled WGS sequence"/>
</dbReference>
<evidence type="ECO:0000313" key="2">
    <source>
        <dbReference type="EMBL" id="KAK7496904.1"/>
    </source>
</evidence>
<name>A0ABD0LBM3_9CAEN</name>
<evidence type="ECO:0000256" key="1">
    <source>
        <dbReference type="SAM" id="MobiDB-lite"/>
    </source>
</evidence>
<feature type="region of interest" description="Disordered" evidence="1">
    <location>
        <begin position="58"/>
        <end position="77"/>
    </location>
</feature>
<dbReference type="AlphaFoldDB" id="A0ABD0LBM3"/>
<organism evidence="2 3">
    <name type="scientific">Batillaria attramentaria</name>
    <dbReference type="NCBI Taxonomy" id="370345"/>
    <lineage>
        <taxon>Eukaryota</taxon>
        <taxon>Metazoa</taxon>
        <taxon>Spiralia</taxon>
        <taxon>Lophotrochozoa</taxon>
        <taxon>Mollusca</taxon>
        <taxon>Gastropoda</taxon>
        <taxon>Caenogastropoda</taxon>
        <taxon>Sorbeoconcha</taxon>
        <taxon>Cerithioidea</taxon>
        <taxon>Batillariidae</taxon>
        <taxon>Batillaria</taxon>
    </lineage>
</organism>